<dbReference type="EMBL" id="MIQH01000807">
    <property type="protein sequence ID" value="OIR24194.1"/>
    <property type="molecule type" value="Genomic_DNA"/>
</dbReference>
<reference evidence="3" key="1">
    <citation type="submission" date="2016-09" db="EMBL/GenBank/DDBJ databases">
        <title>Genome Sequence of Bathymodiolus thermophilus sulfur-oxidizing gill endosymbiont.</title>
        <authorList>
            <person name="Ponnudurai R."/>
            <person name="Kleiner M."/>
            <person name="Sayavedra L."/>
            <person name="Thuermer A."/>
            <person name="Felbeck H."/>
            <person name="Schlueter R."/>
            <person name="Schweder T."/>
            <person name="Markert S."/>
        </authorList>
    </citation>
    <scope>NUCLEOTIDE SEQUENCE [LARGE SCALE GENOMIC DNA]</scope>
    <source>
        <strain evidence="3">BAT/CrabSpa'14</strain>
    </source>
</reference>
<accession>A0A1J5TTM0</accession>
<keyword evidence="1" id="KW-0472">Membrane</keyword>
<dbReference type="AlphaFoldDB" id="A0A1J5TTM0"/>
<organism evidence="2 3">
    <name type="scientific">Bathymodiolus thermophilus thioautotrophic gill symbiont</name>
    <dbReference type="NCBI Taxonomy" id="2360"/>
    <lineage>
        <taxon>Bacteria</taxon>
        <taxon>Pseudomonadati</taxon>
        <taxon>Pseudomonadota</taxon>
        <taxon>Gammaproteobacteria</taxon>
        <taxon>sulfur-oxidizing symbionts</taxon>
    </lineage>
</organism>
<feature type="transmembrane region" description="Helical" evidence="1">
    <location>
        <begin position="148"/>
        <end position="169"/>
    </location>
</feature>
<evidence type="ECO:0000313" key="3">
    <source>
        <dbReference type="Proteomes" id="UP000182798"/>
    </source>
</evidence>
<comment type="caution">
    <text evidence="2">The sequence shown here is derived from an EMBL/GenBank/DDBJ whole genome shotgun (WGS) entry which is preliminary data.</text>
</comment>
<dbReference type="Proteomes" id="UP000182798">
    <property type="component" value="Unassembled WGS sequence"/>
</dbReference>
<sequence length="216" mass="24809">MASGYLDLAYFIEISIVFNLAYREIKHGTVLKKMKQIREEMSKDEELQERIKEIKKEDSLGGNVVDSSYMKLTAIIECDVNKSKDCSDEDSELCKAWSRNKKYCRYFVNTILTGKGLRQVNVSIGVALTILFLATIFPHIGIEESSPYIWWTFFTALVVTIFTPIRLLYMSKKVGNILIGENSQKGLIERLEEEFNADYNKYLKEKAEKSTAPDTN</sequence>
<feature type="transmembrane region" description="Helical" evidence="1">
    <location>
        <begin position="120"/>
        <end position="142"/>
    </location>
</feature>
<feature type="transmembrane region" description="Helical" evidence="1">
    <location>
        <begin position="6"/>
        <end position="25"/>
    </location>
</feature>
<keyword evidence="1" id="KW-0812">Transmembrane</keyword>
<gene>
    <name evidence="2" type="ORF">BGC33_09625</name>
</gene>
<keyword evidence="1" id="KW-1133">Transmembrane helix</keyword>
<proteinExistence type="predicted"/>
<name>A0A1J5TTM0_9GAMM</name>
<evidence type="ECO:0000256" key="1">
    <source>
        <dbReference type="SAM" id="Phobius"/>
    </source>
</evidence>
<evidence type="ECO:0000313" key="2">
    <source>
        <dbReference type="EMBL" id="OIR24194.1"/>
    </source>
</evidence>
<protein>
    <submittedName>
        <fullName evidence="2">Uncharacterized protein</fullName>
    </submittedName>
</protein>